<proteinExistence type="predicted"/>
<dbReference type="EMBL" id="BLKM01000907">
    <property type="protein sequence ID" value="GFG39563.1"/>
    <property type="molecule type" value="Genomic_DNA"/>
</dbReference>
<evidence type="ECO:0000313" key="2">
    <source>
        <dbReference type="EMBL" id="GFG39563.1"/>
    </source>
</evidence>
<evidence type="ECO:0000256" key="1">
    <source>
        <dbReference type="SAM" id="Phobius"/>
    </source>
</evidence>
<keyword evidence="1" id="KW-0472">Membrane</keyword>
<keyword evidence="1" id="KW-1133">Transmembrane helix</keyword>
<reference evidence="3" key="1">
    <citation type="submission" date="2020-01" db="EMBL/GenBank/DDBJ databases">
        <title>Draft genome sequence of the Termite Coptotermes fromosanus.</title>
        <authorList>
            <person name="Itakura S."/>
            <person name="Yosikawa Y."/>
            <person name="Umezawa K."/>
        </authorList>
    </citation>
    <scope>NUCLEOTIDE SEQUENCE [LARGE SCALE GENOMIC DNA]</scope>
</reference>
<dbReference type="AlphaFoldDB" id="A0A6L2Q3S0"/>
<dbReference type="Proteomes" id="UP000502823">
    <property type="component" value="Unassembled WGS sequence"/>
</dbReference>
<keyword evidence="3" id="KW-1185">Reference proteome</keyword>
<feature type="transmembrane region" description="Helical" evidence="1">
    <location>
        <begin position="74"/>
        <end position="97"/>
    </location>
</feature>
<keyword evidence="1" id="KW-0812">Transmembrane</keyword>
<dbReference type="OrthoDB" id="6109at2759"/>
<sequence>MYSVCKLTHPATGVEHALTCHFFNRTEKSLIVAGANIIRVFRLIPDVDPACKKDVYTGIGNVLNYDILITKTKFLLFCFCLCACLGVRCIVGIYGQFYSPQHEVGTSGA</sequence>
<name>A0A6L2Q3S0_COPFO</name>
<evidence type="ECO:0000313" key="3">
    <source>
        <dbReference type="Proteomes" id="UP000502823"/>
    </source>
</evidence>
<gene>
    <name evidence="2" type="ORF">Cfor_00993</name>
</gene>
<accession>A0A6L2Q3S0</accession>
<comment type="caution">
    <text evidence="2">The sequence shown here is derived from an EMBL/GenBank/DDBJ whole genome shotgun (WGS) entry which is preliminary data.</text>
</comment>
<dbReference type="InParanoid" id="A0A6L2Q3S0"/>
<protein>
    <submittedName>
        <fullName evidence="2">Uncharacterized protein</fullName>
    </submittedName>
</protein>
<organism evidence="2 3">
    <name type="scientific">Coptotermes formosanus</name>
    <name type="common">Formosan subterranean termite</name>
    <dbReference type="NCBI Taxonomy" id="36987"/>
    <lineage>
        <taxon>Eukaryota</taxon>
        <taxon>Metazoa</taxon>
        <taxon>Ecdysozoa</taxon>
        <taxon>Arthropoda</taxon>
        <taxon>Hexapoda</taxon>
        <taxon>Insecta</taxon>
        <taxon>Pterygota</taxon>
        <taxon>Neoptera</taxon>
        <taxon>Polyneoptera</taxon>
        <taxon>Dictyoptera</taxon>
        <taxon>Blattodea</taxon>
        <taxon>Blattoidea</taxon>
        <taxon>Termitoidae</taxon>
        <taxon>Rhinotermitidae</taxon>
        <taxon>Coptotermes</taxon>
    </lineage>
</organism>